<organism evidence="2">
    <name type="scientific">Brassica napus</name>
    <name type="common">Rape</name>
    <dbReference type="NCBI Taxonomy" id="3708"/>
    <lineage>
        <taxon>Eukaryota</taxon>
        <taxon>Viridiplantae</taxon>
        <taxon>Streptophyta</taxon>
        <taxon>Embryophyta</taxon>
        <taxon>Tracheophyta</taxon>
        <taxon>Spermatophyta</taxon>
        <taxon>Magnoliopsida</taxon>
        <taxon>eudicotyledons</taxon>
        <taxon>Gunneridae</taxon>
        <taxon>Pentapetalae</taxon>
        <taxon>rosids</taxon>
        <taxon>malvids</taxon>
        <taxon>Brassicales</taxon>
        <taxon>Brassicaceae</taxon>
        <taxon>Brassiceae</taxon>
        <taxon>Brassica</taxon>
    </lineage>
</organism>
<dbReference type="Proteomes" id="UP001295469">
    <property type="component" value="Chromosome C05"/>
</dbReference>
<sequence>MNLGLERRRRYVYELIHGHKVQCYNLTRMYTWVYIQYCEKLRDDYQLKEADNVRIQEIVAIFLNIFSQNTTQRYVGKIFVHSQETISRKFHEVLSALEKMAVHFLRPGPDELTLIKSYNPTEQLYRW</sequence>
<proteinExistence type="predicted"/>
<protein>
    <submittedName>
        <fullName evidence="2">(rape) hypothetical protein</fullName>
    </submittedName>
</protein>
<evidence type="ECO:0000313" key="2">
    <source>
        <dbReference type="EMBL" id="CAF1929238.1"/>
    </source>
</evidence>
<dbReference type="EMBL" id="HG994369">
    <property type="protein sequence ID" value="CAF1929238.1"/>
    <property type="molecule type" value="Genomic_DNA"/>
</dbReference>
<reference evidence="2" key="1">
    <citation type="submission" date="2021-01" db="EMBL/GenBank/DDBJ databases">
        <authorList>
            <consortium name="Genoscope - CEA"/>
            <person name="William W."/>
        </authorList>
    </citation>
    <scope>NUCLEOTIDE SEQUENCE</scope>
</reference>
<gene>
    <name evidence="2" type="ORF">DARMORV10_C05P32130.1</name>
</gene>
<dbReference type="AlphaFoldDB" id="A0A816KXS1"/>
<dbReference type="Pfam" id="PF26138">
    <property type="entry name" value="DUF8040"/>
    <property type="match status" value="1"/>
</dbReference>
<accession>A0A816KXS1</accession>
<evidence type="ECO:0000259" key="1">
    <source>
        <dbReference type="Pfam" id="PF26138"/>
    </source>
</evidence>
<feature type="domain" description="DUF8040" evidence="1">
    <location>
        <begin position="9"/>
        <end position="97"/>
    </location>
</feature>
<name>A0A816KXS1_BRANA</name>
<dbReference type="InterPro" id="IPR058353">
    <property type="entry name" value="DUF8040"/>
</dbReference>